<organism evidence="5 6">
    <name type="scientific">Ureibacillus massiliensis 4400831 = CIP 108448 = CCUG 49529</name>
    <dbReference type="NCBI Taxonomy" id="1211035"/>
    <lineage>
        <taxon>Bacteria</taxon>
        <taxon>Bacillati</taxon>
        <taxon>Bacillota</taxon>
        <taxon>Bacilli</taxon>
        <taxon>Bacillales</taxon>
        <taxon>Caryophanaceae</taxon>
        <taxon>Ureibacillus</taxon>
    </lineage>
</organism>
<dbReference type="SUPFAM" id="SSF46785">
    <property type="entry name" value="Winged helix' DNA-binding domain"/>
    <property type="match status" value="1"/>
</dbReference>
<evidence type="ECO:0000313" key="5">
    <source>
        <dbReference type="EMBL" id="KGR91600.1"/>
    </source>
</evidence>
<feature type="domain" description="HTH gntR-type" evidence="4">
    <location>
        <begin position="13"/>
        <end position="81"/>
    </location>
</feature>
<dbReference type="PROSITE" id="PS50949">
    <property type="entry name" value="HTH_GNTR"/>
    <property type="match status" value="1"/>
</dbReference>
<dbReference type="GO" id="GO:0003677">
    <property type="term" value="F:DNA binding"/>
    <property type="evidence" value="ECO:0007669"/>
    <property type="project" value="UniProtKB-KW"/>
</dbReference>
<evidence type="ECO:0000256" key="3">
    <source>
        <dbReference type="ARBA" id="ARBA00023163"/>
    </source>
</evidence>
<dbReference type="PANTHER" id="PTHR44846">
    <property type="entry name" value="MANNOSYL-D-GLYCERATE TRANSPORT/METABOLISM SYSTEM REPRESSOR MNGR-RELATED"/>
    <property type="match status" value="1"/>
</dbReference>
<proteinExistence type="predicted"/>
<keyword evidence="3" id="KW-0804">Transcription</keyword>
<evidence type="ECO:0000256" key="1">
    <source>
        <dbReference type="ARBA" id="ARBA00023015"/>
    </source>
</evidence>
<dbReference type="GO" id="GO:0045892">
    <property type="term" value="P:negative regulation of DNA-templated transcription"/>
    <property type="evidence" value="ECO:0007669"/>
    <property type="project" value="TreeGrafter"/>
</dbReference>
<dbReference type="RefSeq" id="WP_036173003.1">
    <property type="nucleotide sequence ID" value="NZ_AVCZ01000005.1"/>
</dbReference>
<reference evidence="5 6" key="1">
    <citation type="submission" date="2014-02" db="EMBL/GenBank/DDBJ databases">
        <title>Draft genome sequence of Lysinibacillus massiliensis CCUG 49529.</title>
        <authorList>
            <person name="Zhang F."/>
            <person name="Wang G."/>
            <person name="Zhang L."/>
        </authorList>
    </citation>
    <scope>NUCLEOTIDE SEQUENCE [LARGE SCALE GENOMIC DNA]</scope>
    <source>
        <strain evidence="5 6">CCUG 49529</strain>
    </source>
</reference>
<protein>
    <recommendedName>
        <fullName evidence="4">HTH gntR-type domain-containing protein</fullName>
    </recommendedName>
</protein>
<dbReference type="OrthoDB" id="369138at2"/>
<dbReference type="PANTHER" id="PTHR44846:SF1">
    <property type="entry name" value="MANNOSYL-D-GLYCERATE TRANSPORT_METABOLISM SYSTEM REPRESSOR MNGR-RELATED"/>
    <property type="match status" value="1"/>
</dbReference>
<keyword evidence="1" id="KW-0805">Transcription regulation</keyword>
<dbReference type="InterPro" id="IPR036390">
    <property type="entry name" value="WH_DNA-bd_sf"/>
</dbReference>
<evidence type="ECO:0000256" key="2">
    <source>
        <dbReference type="ARBA" id="ARBA00023125"/>
    </source>
</evidence>
<dbReference type="SMART" id="SM00345">
    <property type="entry name" value="HTH_GNTR"/>
    <property type="match status" value="1"/>
</dbReference>
<accession>A0A0A3J770</accession>
<keyword evidence="2" id="KW-0238">DNA-binding</keyword>
<dbReference type="InterPro" id="IPR050679">
    <property type="entry name" value="Bact_HTH_transcr_reg"/>
</dbReference>
<comment type="caution">
    <text evidence="5">The sequence shown here is derived from an EMBL/GenBank/DDBJ whole genome shotgun (WGS) entry which is preliminary data.</text>
</comment>
<dbReference type="Gene3D" id="1.10.10.10">
    <property type="entry name" value="Winged helix-like DNA-binding domain superfamily/Winged helix DNA-binding domain"/>
    <property type="match status" value="1"/>
</dbReference>
<evidence type="ECO:0000259" key="4">
    <source>
        <dbReference type="PROSITE" id="PS50949"/>
    </source>
</evidence>
<dbReference type="Proteomes" id="UP000030595">
    <property type="component" value="Unassembled WGS sequence"/>
</dbReference>
<dbReference type="eggNOG" id="COG2186">
    <property type="taxonomic scope" value="Bacteria"/>
</dbReference>
<dbReference type="AlphaFoldDB" id="A0A0A3J770"/>
<dbReference type="GO" id="GO:0003700">
    <property type="term" value="F:DNA-binding transcription factor activity"/>
    <property type="evidence" value="ECO:0007669"/>
    <property type="project" value="InterPro"/>
</dbReference>
<dbReference type="InterPro" id="IPR036388">
    <property type="entry name" value="WH-like_DNA-bd_sf"/>
</dbReference>
<sequence>MNENMRYIVKKLPKMYQQIISQIIDYIEQKNLSAGDRIPTEREISEMLKVSRASVREAIRSLELLGYVVSKQGEGTYIANPPAFVIPARSFDHRISDKASDHYFEIFIMCIEKISITLQMKQVAPPEENSNLNFWSSCFNWIQDYKIEIENEELLSLLTQLYHLLMENGNLVNKPTPILSNFNSAYRLGSNELNHFFQKYVSL</sequence>
<evidence type="ECO:0000313" key="6">
    <source>
        <dbReference type="Proteomes" id="UP000030595"/>
    </source>
</evidence>
<dbReference type="CDD" id="cd07377">
    <property type="entry name" value="WHTH_GntR"/>
    <property type="match status" value="1"/>
</dbReference>
<dbReference type="EMBL" id="JPVQ01000005">
    <property type="protein sequence ID" value="KGR91600.1"/>
    <property type="molecule type" value="Genomic_DNA"/>
</dbReference>
<keyword evidence="6" id="KW-1185">Reference proteome</keyword>
<dbReference type="PRINTS" id="PR00035">
    <property type="entry name" value="HTHGNTR"/>
</dbReference>
<gene>
    <name evidence="5" type="ORF">CD30_04645</name>
</gene>
<name>A0A0A3J770_9BACL</name>
<dbReference type="InterPro" id="IPR000524">
    <property type="entry name" value="Tscrpt_reg_HTH_GntR"/>
</dbReference>
<dbReference type="Pfam" id="PF00392">
    <property type="entry name" value="GntR"/>
    <property type="match status" value="1"/>
</dbReference>